<reference evidence="2" key="1">
    <citation type="submission" date="2016-12" db="EMBL/GenBank/DDBJ databases">
        <title>Genome sequence of Streptomyces antioxidans MUSC 164.</title>
        <authorList>
            <person name="Lee L.-H."/>
            <person name="Ser H.-L."/>
        </authorList>
    </citation>
    <scope>NUCLEOTIDE SEQUENCE [LARGE SCALE GENOMIC DNA]</scope>
    <source>
        <strain evidence="2">MUSC 164</strain>
    </source>
</reference>
<dbReference type="Gene3D" id="2.50.20.20">
    <property type="match status" value="1"/>
</dbReference>
<dbReference type="RefSeq" id="WP_046086836.1">
    <property type="nucleotide sequence ID" value="NZ_LAKD02000005.1"/>
</dbReference>
<dbReference type="OrthoDB" id="3369896at2"/>
<feature type="compositionally biased region" description="Basic and acidic residues" evidence="1">
    <location>
        <begin position="29"/>
        <end position="46"/>
    </location>
</feature>
<feature type="region of interest" description="Disordered" evidence="1">
    <location>
        <begin position="28"/>
        <end position="54"/>
    </location>
</feature>
<evidence type="ECO:0000313" key="2">
    <source>
        <dbReference type="EMBL" id="OPF83448.1"/>
    </source>
</evidence>
<dbReference type="InterPro" id="IPR029046">
    <property type="entry name" value="LolA/LolB/LppX"/>
</dbReference>
<accession>A0A1V4DBT2</accession>
<dbReference type="SUPFAM" id="SSF89392">
    <property type="entry name" value="Prokaryotic lipoproteins and lipoprotein localization factors"/>
    <property type="match status" value="1"/>
</dbReference>
<comment type="caution">
    <text evidence="2">The sequence shown here is derived from an EMBL/GenBank/DDBJ whole genome shotgun (WGS) entry which is preliminary data.</text>
</comment>
<dbReference type="PROSITE" id="PS51257">
    <property type="entry name" value="PROKAR_LIPOPROTEIN"/>
    <property type="match status" value="1"/>
</dbReference>
<evidence type="ECO:0000313" key="3">
    <source>
        <dbReference type="Proteomes" id="UP000033615"/>
    </source>
</evidence>
<dbReference type="EMBL" id="LAKD02000005">
    <property type="protein sequence ID" value="OPF83448.1"/>
    <property type="molecule type" value="Genomic_DNA"/>
</dbReference>
<keyword evidence="3" id="KW-1185">Reference proteome</keyword>
<evidence type="ECO:0000256" key="1">
    <source>
        <dbReference type="SAM" id="MobiDB-lite"/>
    </source>
</evidence>
<organism evidence="2 3">
    <name type="scientific">Streptomyces antioxidans</name>
    <dbReference type="NCBI Taxonomy" id="1507734"/>
    <lineage>
        <taxon>Bacteria</taxon>
        <taxon>Bacillati</taxon>
        <taxon>Actinomycetota</taxon>
        <taxon>Actinomycetes</taxon>
        <taxon>Kitasatosporales</taxon>
        <taxon>Streptomycetaceae</taxon>
        <taxon>Streptomyces</taxon>
    </lineage>
</organism>
<protein>
    <recommendedName>
        <fullName evidence="4">Lipoprotein</fullName>
    </recommendedName>
</protein>
<dbReference type="AlphaFoldDB" id="A0A1V4DBT2"/>
<gene>
    <name evidence="2" type="ORF">VT50_0204240</name>
</gene>
<dbReference type="Proteomes" id="UP000033615">
    <property type="component" value="Unassembled WGS sequence"/>
</dbReference>
<sequence>MRGTHVGARWAIAAGSLVLTVGLTACGSDKSDDDKAGDKTGGDRSGHSAMSPLAALKLASQQTDKKNSAKVEGTTQMGEQNSQMTGAMDWADGIRANMSITQKGGAIANSPMAGKPMDARYTPDAMFLNMGDEFAAQAGSGKHWVKYDYDVLAQKAGPSGAFLKDQMQNNNPSRSVELLLATGKVKSVGSEDVKGVKATHYTGKVKVSEIAKMQSKELSQSDLDALQKQLESSGMDTETIDLWVDGDNLLVKKREQAQSNSGAYDSTVFYSDYGTKVTVTEPSSSDTVDFQDMLQQ</sequence>
<proteinExistence type="predicted"/>
<evidence type="ECO:0008006" key="4">
    <source>
        <dbReference type="Google" id="ProtNLM"/>
    </source>
</evidence>
<name>A0A1V4DBT2_9ACTN</name>